<keyword evidence="2" id="KW-0378">Hydrolase</keyword>
<proteinExistence type="predicted"/>
<dbReference type="SUPFAM" id="SSF56219">
    <property type="entry name" value="DNase I-like"/>
    <property type="match status" value="1"/>
</dbReference>
<dbReference type="InterPro" id="IPR036691">
    <property type="entry name" value="Endo/exonu/phosph_ase_sf"/>
</dbReference>
<keyword evidence="2" id="KW-0255">Endonuclease</keyword>
<reference evidence="3" key="1">
    <citation type="journal article" date="2019" name="Int. J. Syst. Evol. Microbiol.">
        <title>The Global Catalogue of Microorganisms (GCM) 10K type strain sequencing project: providing services to taxonomists for standard genome sequencing and annotation.</title>
        <authorList>
            <consortium name="The Broad Institute Genomics Platform"/>
            <consortium name="The Broad Institute Genome Sequencing Center for Infectious Disease"/>
            <person name="Wu L."/>
            <person name="Ma J."/>
        </authorList>
    </citation>
    <scope>NUCLEOTIDE SEQUENCE [LARGE SCALE GENOMIC DNA]</scope>
    <source>
        <strain evidence="3">CGMCC 1.13574</strain>
    </source>
</reference>
<evidence type="ECO:0000313" key="2">
    <source>
        <dbReference type="EMBL" id="MFC4728354.1"/>
    </source>
</evidence>
<dbReference type="Gene3D" id="3.60.10.10">
    <property type="entry name" value="Endonuclease/exonuclease/phosphatase"/>
    <property type="match status" value="1"/>
</dbReference>
<feature type="domain" description="Endonuclease/exonuclease/phosphatase" evidence="1">
    <location>
        <begin position="53"/>
        <end position="249"/>
    </location>
</feature>
<dbReference type="Pfam" id="PF03372">
    <property type="entry name" value="Exo_endo_phos"/>
    <property type="match status" value="1"/>
</dbReference>
<comment type="caution">
    <text evidence="2">The sequence shown here is derived from an EMBL/GenBank/DDBJ whole genome shotgun (WGS) entry which is preliminary data.</text>
</comment>
<evidence type="ECO:0000259" key="1">
    <source>
        <dbReference type="Pfam" id="PF03372"/>
    </source>
</evidence>
<keyword evidence="3" id="KW-1185">Reference proteome</keyword>
<dbReference type="EMBL" id="JBHSGG010000025">
    <property type="protein sequence ID" value="MFC4728354.1"/>
    <property type="molecule type" value="Genomic_DNA"/>
</dbReference>
<dbReference type="InterPro" id="IPR005135">
    <property type="entry name" value="Endo/exonuclease/phosphatase"/>
</dbReference>
<protein>
    <submittedName>
        <fullName evidence="2">Endonuclease/exonuclease/phosphatase family protein</fullName>
    </submittedName>
</protein>
<dbReference type="PANTHER" id="PTHR14859:SF15">
    <property type="entry name" value="ENDONUCLEASE_EXONUCLEASE_PHOSPHATASE DOMAIN-CONTAINING PROTEIN"/>
    <property type="match status" value="1"/>
</dbReference>
<dbReference type="GO" id="GO:0004519">
    <property type="term" value="F:endonuclease activity"/>
    <property type="evidence" value="ECO:0007669"/>
    <property type="project" value="UniProtKB-KW"/>
</dbReference>
<keyword evidence="2" id="KW-0540">Nuclease</keyword>
<evidence type="ECO:0000313" key="3">
    <source>
        <dbReference type="Proteomes" id="UP001595892"/>
    </source>
</evidence>
<gene>
    <name evidence="2" type="ORF">ACFO3Q_09240</name>
</gene>
<sequence length="274" mass="29163">MPPSPSPNAAAPSASPSRHTLSVLSANIQAGSSTQAYREYVSRSWSHVLPAGKRDNLAAIARTVAPFDIVGLQESDPGSMRSGFNNQTRVLAEAAHFPFWSHQPNRSIARIAGSANGLLSRMAPTEVLDYPLPGRIAGRGVLMARYGGDDGLTVAVAHLSLGAQSRHAQLAFLAELLGDAPHAVLMGDFNCHHEAKEMQVLYRRTRLEPPACTHLTFPSWRPARCLDHILIGGVACSGLRTLVAGRSDHLAIAVDIEVDAHLVESRPAARAAGA</sequence>
<dbReference type="RefSeq" id="WP_377004384.1">
    <property type="nucleotide sequence ID" value="NZ_JBHSGG010000025.1"/>
</dbReference>
<accession>A0ABV9NL87</accession>
<name>A0ABV9NL87_9GAMM</name>
<organism evidence="2 3">
    <name type="scientific">Coralloluteibacterium thermophilum</name>
    <dbReference type="NCBI Taxonomy" id="2707049"/>
    <lineage>
        <taxon>Bacteria</taxon>
        <taxon>Pseudomonadati</taxon>
        <taxon>Pseudomonadota</taxon>
        <taxon>Gammaproteobacteria</taxon>
        <taxon>Lysobacterales</taxon>
        <taxon>Lysobacteraceae</taxon>
        <taxon>Coralloluteibacterium</taxon>
    </lineage>
</organism>
<dbReference type="Proteomes" id="UP001595892">
    <property type="component" value="Unassembled WGS sequence"/>
</dbReference>
<dbReference type="PANTHER" id="PTHR14859">
    <property type="entry name" value="CALCOFLUOR WHITE HYPERSENSITIVE PROTEIN PRECURSOR"/>
    <property type="match status" value="1"/>
</dbReference>
<dbReference type="InterPro" id="IPR051916">
    <property type="entry name" value="GPI-anchor_lipid_remodeler"/>
</dbReference>